<dbReference type="PROSITE" id="PS50053">
    <property type="entry name" value="UBIQUITIN_2"/>
    <property type="match status" value="1"/>
</dbReference>
<dbReference type="SMART" id="SM00213">
    <property type="entry name" value="UBQ"/>
    <property type="match status" value="1"/>
</dbReference>
<dbReference type="CDD" id="cd17057">
    <property type="entry name" value="Ubl_TMUB1_like"/>
    <property type="match status" value="1"/>
</dbReference>
<dbReference type="AlphaFoldDB" id="A0A1W4WU16"/>
<dbReference type="Proteomes" id="UP000192223">
    <property type="component" value="Unplaced"/>
</dbReference>
<evidence type="ECO:0000256" key="2">
    <source>
        <dbReference type="SAM" id="Phobius"/>
    </source>
</evidence>
<feature type="region of interest" description="Disordered" evidence="1">
    <location>
        <begin position="96"/>
        <end position="127"/>
    </location>
</feature>
<dbReference type="GO" id="GO:0036503">
    <property type="term" value="P:ERAD pathway"/>
    <property type="evidence" value="ECO:0007669"/>
    <property type="project" value="InterPro"/>
</dbReference>
<keyword evidence="2" id="KW-1133">Transmembrane helix</keyword>
<dbReference type="InterPro" id="IPR000626">
    <property type="entry name" value="Ubiquitin-like_dom"/>
</dbReference>
<feature type="region of interest" description="Disordered" evidence="1">
    <location>
        <begin position="286"/>
        <end position="312"/>
    </location>
</feature>
<dbReference type="OrthoDB" id="161999at2759"/>
<organism evidence="4 5">
    <name type="scientific">Agrilus planipennis</name>
    <name type="common">Emerald ash borer</name>
    <name type="synonym">Agrilus marcopoli</name>
    <dbReference type="NCBI Taxonomy" id="224129"/>
    <lineage>
        <taxon>Eukaryota</taxon>
        <taxon>Metazoa</taxon>
        <taxon>Ecdysozoa</taxon>
        <taxon>Arthropoda</taxon>
        <taxon>Hexapoda</taxon>
        <taxon>Insecta</taxon>
        <taxon>Pterygota</taxon>
        <taxon>Neoptera</taxon>
        <taxon>Endopterygota</taxon>
        <taxon>Coleoptera</taxon>
        <taxon>Polyphaga</taxon>
        <taxon>Elateriformia</taxon>
        <taxon>Buprestoidea</taxon>
        <taxon>Buprestidae</taxon>
        <taxon>Agrilinae</taxon>
        <taxon>Agrilus</taxon>
    </lineage>
</organism>
<dbReference type="Gene3D" id="3.10.20.90">
    <property type="entry name" value="Phosphatidylinositol 3-kinase Catalytic Subunit, Chain A, domain 1"/>
    <property type="match status" value="1"/>
</dbReference>
<gene>
    <name evidence="5" type="primary">LOC108738459</name>
</gene>
<feature type="compositionally biased region" description="Low complexity" evidence="1">
    <location>
        <begin position="100"/>
        <end position="119"/>
    </location>
</feature>
<protein>
    <submittedName>
        <fullName evidence="5">Transmembrane and ubiquitin-like domain-containing protein 1</fullName>
    </submittedName>
</protein>
<feature type="transmembrane region" description="Helical" evidence="2">
    <location>
        <begin position="12"/>
        <end position="30"/>
    </location>
</feature>
<dbReference type="InterPro" id="IPR029071">
    <property type="entry name" value="Ubiquitin-like_domsf"/>
</dbReference>
<feature type="transmembrane region" description="Helical" evidence="2">
    <location>
        <begin position="345"/>
        <end position="371"/>
    </location>
</feature>
<dbReference type="InterPro" id="IPR040352">
    <property type="entry name" value="TMUB1/2"/>
</dbReference>
<name>A0A1W4WU16_AGRPL</name>
<feature type="compositionally biased region" description="Polar residues" evidence="1">
    <location>
        <begin position="156"/>
        <end position="178"/>
    </location>
</feature>
<keyword evidence="4" id="KW-1185">Reference proteome</keyword>
<dbReference type="STRING" id="224129.A0A1W4WU16"/>
<accession>A0A1W4WU16</accession>
<reference evidence="5" key="1">
    <citation type="submission" date="2025-08" db="UniProtKB">
        <authorList>
            <consortium name="RefSeq"/>
        </authorList>
    </citation>
    <scope>IDENTIFICATION</scope>
    <source>
        <tissue evidence="5">Entire body</tissue>
    </source>
</reference>
<dbReference type="GeneID" id="108738459"/>
<dbReference type="PANTHER" id="PTHR14557">
    <property type="entry name" value="PROTEIN C7ORF21"/>
    <property type="match status" value="1"/>
</dbReference>
<feature type="domain" description="Ubiquitin-like" evidence="3">
    <location>
        <begin position="208"/>
        <end position="284"/>
    </location>
</feature>
<dbReference type="PANTHER" id="PTHR14557:SF5">
    <property type="entry name" value="UBIQUITIN-LIKE DOMAIN-CONTAINING PROTEIN"/>
    <property type="match status" value="1"/>
</dbReference>
<dbReference type="KEGG" id="apln:108738459"/>
<keyword evidence="2" id="KW-0812">Transmembrane</keyword>
<dbReference type="InParanoid" id="A0A1W4WU16"/>
<feature type="region of interest" description="Disordered" evidence="1">
    <location>
        <begin position="140"/>
        <end position="186"/>
    </location>
</feature>
<evidence type="ECO:0000259" key="3">
    <source>
        <dbReference type="PROSITE" id="PS50053"/>
    </source>
</evidence>
<sequence>MTLIEGIGDEVTQFFIILFALVVCYIAWWTTSTREQQQIRIFVLNGRQRNYSRLSSHVQTASIMEGSHLEELNHLEEISENDSTPTETETVVDTLGNVQSNPETSSTTVSSSENSQSSQSEDEPSTILRMMDLCVNTIRHRRTGTDNQSREIAEATGNTSDTTIESSNEQPKECNSQADETKEKDTTIQDHTCETIVDGDDTNDNSKIIIKLKFLNDELKPVDGKLQEHLGAFKRRHFEAELSSNKVVRLIFNGQVLQQDDVTLASCGLFDNCVVHCLIHQKKPSPLETGANNQENRPGVRNTIPRSHNSDSNNPVRDWDLGNLLFFLISFILVTVWYFRYEYAHLYTVTATVALVVVTGIFAVVMFGLYFPDREQTMPQPIH</sequence>
<evidence type="ECO:0000313" key="4">
    <source>
        <dbReference type="Proteomes" id="UP000192223"/>
    </source>
</evidence>
<dbReference type="RefSeq" id="XP_018327391.1">
    <property type="nucleotide sequence ID" value="XM_018471889.2"/>
</dbReference>
<dbReference type="SUPFAM" id="SSF54236">
    <property type="entry name" value="Ubiquitin-like"/>
    <property type="match status" value="1"/>
</dbReference>
<feature type="transmembrane region" description="Helical" evidence="2">
    <location>
        <begin position="321"/>
        <end position="339"/>
    </location>
</feature>
<evidence type="ECO:0000256" key="1">
    <source>
        <dbReference type="SAM" id="MobiDB-lite"/>
    </source>
</evidence>
<keyword evidence="2" id="KW-0472">Membrane</keyword>
<evidence type="ECO:0000313" key="5">
    <source>
        <dbReference type="RefSeq" id="XP_018327391.1"/>
    </source>
</evidence>
<proteinExistence type="predicted"/>
<dbReference type="Pfam" id="PF00240">
    <property type="entry name" value="ubiquitin"/>
    <property type="match status" value="1"/>
</dbReference>